<dbReference type="Pfam" id="PF03022">
    <property type="entry name" value="MRJP"/>
    <property type="match status" value="1"/>
</dbReference>
<proteinExistence type="inferred from homology"/>
<dbReference type="EMBL" id="CADEPI010000343">
    <property type="protein sequence ID" value="CAB3384219.1"/>
    <property type="molecule type" value="Genomic_DNA"/>
</dbReference>
<evidence type="ECO:0000313" key="4">
    <source>
        <dbReference type="EMBL" id="CAB3384219.1"/>
    </source>
</evidence>
<dbReference type="Gene3D" id="2.120.10.30">
    <property type="entry name" value="TolB, C-terminal domain"/>
    <property type="match status" value="2"/>
</dbReference>
<dbReference type="PANTHER" id="PTHR10009">
    <property type="entry name" value="PROTEIN YELLOW-RELATED"/>
    <property type="match status" value="1"/>
</dbReference>
<protein>
    <recommendedName>
        <fullName evidence="6">Bee-milk protein</fullName>
    </recommendedName>
</protein>
<evidence type="ECO:0008006" key="6">
    <source>
        <dbReference type="Google" id="ProtNLM"/>
    </source>
</evidence>
<evidence type="ECO:0000256" key="3">
    <source>
        <dbReference type="ARBA" id="ARBA00022525"/>
    </source>
</evidence>
<keyword evidence="3" id="KW-0964">Secreted</keyword>
<dbReference type="PANTHER" id="PTHR10009:SF18">
    <property type="entry name" value="PROTEIN YELLOW-LIKE PROTEIN"/>
    <property type="match status" value="1"/>
</dbReference>
<accession>A0A8S1DP80</accession>
<gene>
    <name evidence="4" type="ORF">CLODIP_2_CD03157</name>
</gene>
<reference evidence="4 5" key="1">
    <citation type="submission" date="2020-04" db="EMBL/GenBank/DDBJ databases">
        <authorList>
            <person name="Alioto T."/>
            <person name="Alioto T."/>
            <person name="Gomez Garrido J."/>
        </authorList>
    </citation>
    <scope>NUCLEOTIDE SEQUENCE [LARGE SCALE GENOMIC DNA]</scope>
</reference>
<comment type="subcellular location">
    <subcellularLocation>
        <location evidence="1">Secreted</location>
    </subcellularLocation>
</comment>
<dbReference type="SUPFAM" id="SSF101898">
    <property type="entry name" value="NHL repeat"/>
    <property type="match status" value="1"/>
</dbReference>
<organism evidence="4 5">
    <name type="scientific">Cloeon dipterum</name>
    <dbReference type="NCBI Taxonomy" id="197152"/>
    <lineage>
        <taxon>Eukaryota</taxon>
        <taxon>Metazoa</taxon>
        <taxon>Ecdysozoa</taxon>
        <taxon>Arthropoda</taxon>
        <taxon>Hexapoda</taxon>
        <taxon>Insecta</taxon>
        <taxon>Pterygota</taxon>
        <taxon>Palaeoptera</taxon>
        <taxon>Ephemeroptera</taxon>
        <taxon>Pisciforma</taxon>
        <taxon>Baetidae</taxon>
        <taxon>Cloeon</taxon>
    </lineage>
</organism>
<keyword evidence="5" id="KW-1185">Reference proteome</keyword>
<dbReference type="InterPro" id="IPR017996">
    <property type="entry name" value="MRJP/yellow-related"/>
</dbReference>
<dbReference type="GO" id="GO:0005576">
    <property type="term" value="C:extracellular region"/>
    <property type="evidence" value="ECO:0007669"/>
    <property type="project" value="UniProtKB-SubCell"/>
</dbReference>
<sequence>MNMHEDENCATLQSVKDIEVDSRGHLWVIDHSWKNCRSRIWIFDLNNNDVSVLVHDLPDYVYSLYSLGMYLGSLAVYEAENDTFAFIVERNYNSVVVFSLESKKTWIVRIGGISLSGIALSTVGKNKLLYLSSWLRKQPGLYVVLVSDLVERKNKSLTPTLIGNKTSGSFRLIIDRKGMLFFDIREKTVLCARDTSALFEEEVVHQDEQLSPVRWYSRFTVDELDDVWLLIRFDGGFKLLTSGVVAELVDRKFDIYEDEFVPEHRIFYSPRNAVVGDIAVYGDRLFISFPKMNTIPVTLTSLHYESELLSPPLQPFPSRKMHEEGNCATLQNVEDIEVDSTGHLWVLDQSWRECRSRIWIFDLNDNDVSWHYMKKKTISTRSYWNISTNI</sequence>
<dbReference type="OrthoDB" id="9977471at2759"/>
<evidence type="ECO:0000256" key="2">
    <source>
        <dbReference type="ARBA" id="ARBA00009127"/>
    </source>
</evidence>
<comment type="caution">
    <text evidence="4">The sequence shown here is derived from an EMBL/GenBank/DDBJ whole genome shotgun (WGS) entry which is preliminary data.</text>
</comment>
<evidence type="ECO:0000313" key="5">
    <source>
        <dbReference type="Proteomes" id="UP000494165"/>
    </source>
</evidence>
<dbReference type="AlphaFoldDB" id="A0A8S1DP80"/>
<dbReference type="Proteomes" id="UP000494165">
    <property type="component" value="Unassembled WGS sequence"/>
</dbReference>
<evidence type="ECO:0000256" key="1">
    <source>
        <dbReference type="ARBA" id="ARBA00004613"/>
    </source>
</evidence>
<name>A0A8S1DP80_9INSE</name>
<comment type="similarity">
    <text evidence="2">Belongs to the major royal jelly protein family.</text>
</comment>
<dbReference type="InterPro" id="IPR011042">
    <property type="entry name" value="6-blade_b-propeller_TolB-like"/>
</dbReference>